<evidence type="ECO:0000313" key="3">
    <source>
        <dbReference type="EMBL" id="MBJ8340857.1"/>
    </source>
</evidence>
<keyword evidence="1" id="KW-0597">Phosphoprotein</keyword>
<keyword evidence="4" id="KW-1185">Reference proteome</keyword>
<comment type="caution">
    <text evidence="3">The sequence shown here is derived from an EMBL/GenBank/DDBJ whole genome shotgun (WGS) entry which is preliminary data.</text>
</comment>
<dbReference type="InterPro" id="IPR050923">
    <property type="entry name" value="Cell_Proc_Reg/RNA_Proc"/>
</dbReference>
<dbReference type="Pfam" id="PF00498">
    <property type="entry name" value="FHA"/>
    <property type="match status" value="1"/>
</dbReference>
<dbReference type="SMART" id="SM00240">
    <property type="entry name" value="FHA"/>
    <property type="match status" value="1"/>
</dbReference>
<sequence length="134" mass="14461">MFSPSRVELSVDTAPTRQDRVEVGGLPLGAGVLVVTRGPSRGARFLLDQPVTSAGRYADSDIFLDDATVSRFHAELRRDGEVFVVVDVGSLNGTFLNRVPVVNTAVLADRDEIQLGKFRLVFLTAPLGGAIDHR</sequence>
<dbReference type="SUPFAM" id="SSF49879">
    <property type="entry name" value="SMAD/FHA domain"/>
    <property type="match status" value="1"/>
</dbReference>
<dbReference type="Gene3D" id="2.60.200.20">
    <property type="match status" value="1"/>
</dbReference>
<feature type="domain" description="FHA" evidence="2">
    <location>
        <begin position="52"/>
        <end position="101"/>
    </location>
</feature>
<evidence type="ECO:0000313" key="4">
    <source>
        <dbReference type="Proteomes" id="UP000655868"/>
    </source>
</evidence>
<organism evidence="3 4">
    <name type="scientific">Antrihabitans stalagmiti</name>
    <dbReference type="NCBI Taxonomy" id="2799499"/>
    <lineage>
        <taxon>Bacteria</taxon>
        <taxon>Bacillati</taxon>
        <taxon>Actinomycetota</taxon>
        <taxon>Actinomycetes</taxon>
        <taxon>Mycobacteriales</taxon>
        <taxon>Nocardiaceae</taxon>
        <taxon>Antrihabitans</taxon>
    </lineage>
</organism>
<dbReference type="PROSITE" id="PS50006">
    <property type="entry name" value="FHA_DOMAIN"/>
    <property type="match status" value="1"/>
</dbReference>
<protein>
    <submittedName>
        <fullName evidence="3">FHA domain-containing protein</fullName>
    </submittedName>
</protein>
<evidence type="ECO:0000259" key="2">
    <source>
        <dbReference type="PROSITE" id="PS50006"/>
    </source>
</evidence>
<evidence type="ECO:0000256" key="1">
    <source>
        <dbReference type="ARBA" id="ARBA00022553"/>
    </source>
</evidence>
<gene>
    <name evidence="3" type="ORF">JGU71_18395</name>
</gene>
<dbReference type="InterPro" id="IPR008984">
    <property type="entry name" value="SMAD_FHA_dom_sf"/>
</dbReference>
<dbReference type="AlphaFoldDB" id="A0A934NT72"/>
<reference evidence="3" key="1">
    <citation type="submission" date="2020-12" db="EMBL/GenBank/DDBJ databases">
        <title>Antrihabitans popcorni sp. nov. and Antrihabitans auranticaus sp. nov., isolated from a larva cave.</title>
        <authorList>
            <person name="Lee S.D."/>
            <person name="Kim I.S."/>
        </authorList>
    </citation>
    <scope>NUCLEOTIDE SEQUENCE</scope>
    <source>
        <strain evidence="3">YC3-6</strain>
    </source>
</reference>
<name>A0A934NT72_9NOCA</name>
<dbReference type="Proteomes" id="UP000655868">
    <property type="component" value="Unassembled WGS sequence"/>
</dbReference>
<dbReference type="EMBL" id="JAEMNV010000005">
    <property type="protein sequence ID" value="MBJ8340857.1"/>
    <property type="molecule type" value="Genomic_DNA"/>
</dbReference>
<dbReference type="InterPro" id="IPR000253">
    <property type="entry name" value="FHA_dom"/>
</dbReference>
<accession>A0A934NT72</accession>
<dbReference type="PANTHER" id="PTHR23308">
    <property type="entry name" value="NUCLEAR INHIBITOR OF PROTEIN PHOSPHATASE-1"/>
    <property type="match status" value="1"/>
</dbReference>
<proteinExistence type="predicted"/>